<keyword evidence="2 7" id="KW-0378">Hydrolase</keyword>
<dbReference type="Pfam" id="PF00270">
    <property type="entry name" value="DEAD"/>
    <property type="match status" value="1"/>
</dbReference>
<evidence type="ECO:0000259" key="8">
    <source>
        <dbReference type="PROSITE" id="PS51192"/>
    </source>
</evidence>
<dbReference type="EC" id="3.6.4.13" evidence="7"/>
<feature type="domain" description="DEAD-box RNA helicase Q" evidence="10">
    <location>
        <begin position="3"/>
        <end position="31"/>
    </location>
</feature>
<evidence type="ECO:0000313" key="11">
    <source>
        <dbReference type="EMBL" id="SVP94799.1"/>
    </source>
</evidence>
<dbReference type="InterPro" id="IPR001650">
    <property type="entry name" value="Helicase_C-like"/>
</dbReference>
<dbReference type="PROSITE" id="PS51195">
    <property type="entry name" value="Q_MOTIF"/>
    <property type="match status" value="1"/>
</dbReference>
<feature type="short sequence motif" description="Q motif" evidence="6">
    <location>
        <begin position="3"/>
        <end position="31"/>
    </location>
</feature>
<dbReference type="PROSITE" id="PS51192">
    <property type="entry name" value="HELICASE_ATP_BIND_1"/>
    <property type="match status" value="1"/>
</dbReference>
<evidence type="ECO:0000259" key="9">
    <source>
        <dbReference type="PROSITE" id="PS51194"/>
    </source>
</evidence>
<dbReference type="SMART" id="SM00490">
    <property type="entry name" value="HELICc"/>
    <property type="match status" value="1"/>
</dbReference>
<keyword evidence="1 7" id="KW-0547">Nucleotide-binding</keyword>
<accession>A0A3B0N0R4</accession>
<reference evidence="12" key="1">
    <citation type="submission" date="2018-07" db="EMBL/GenBank/DDBJ databases">
        <authorList>
            <person name="Quirk P.G."/>
            <person name="Krulwich T.A."/>
        </authorList>
    </citation>
    <scope>NUCLEOTIDE SEQUENCE</scope>
    <source>
        <strain evidence="12">Anand</strain>
    </source>
</reference>
<dbReference type="EMBL" id="UIVS01000004">
    <property type="protein sequence ID" value="SVP95485.1"/>
    <property type="molecule type" value="Genomic_DNA"/>
</dbReference>
<keyword evidence="5 7" id="KW-0694">RNA-binding</keyword>
<dbReference type="GO" id="GO:0016787">
    <property type="term" value="F:hydrolase activity"/>
    <property type="evidence" value="ECO:0007669"/>
    <property type="project" value="UniProtKB-KW"/>
</dbReference>
<name>A0A3B0N0R4_THEAN</name>
<gene>
    <name evidence="11" type="ORF">TAT_000364600</name>
    <name evidence="12" type="ORF">TAV_000364600</name>
</gene>
<evidence type="ECO:0000313" key="12">
    <source>
        <dbReference type="EMBL" id="SVP95485.1"/>
    </source>
</evidence>
<dbReference type="CDD" id="cd18787">
    <property type="entry name" value="SF2_C_DEAD"/>
    <property type="match status" value="1"/>
</dbReference>
<evidence type="ECO:0000256" key="2">
    <source>
        <dbReference type="ARBA" id="ARBA00022801"/>
    </source>
</evidence>
<comment type="similarity">
    <text evidence="7">Belongs to the DEAD box helicase family.</text>
</comment>
<feature type="domain" description="Helicase ATP-binding" evidence="8">
    <location>
        <begin position="34"/>
        <end position="243"/>
    </location>
</feature>
<dbReference type="VEuPathDB" id="PiroplasmaDB:TA10295"/>
<evidence type="ECO:0000256" key="5">
    <source>
        <dbReference type="ARBA" id="ARBA00022884"/>
    </source>
</evidence>
<dbReference type="PANTHER" id="PTHR24031">
    <property type="entry name" value="RNA HELICASE"/>
    <property type="match status" value="1"/>
</dbReference>
<dbReference type="PROSITE" id="PS51194">
    <property type="entry name" value="HELICASE_CTER"/>
    <property type="match status" value="1"/>
</dbReference>
<evidence type="ECO:0000256" key="3">
    <source>
        <dbReference type="ARBA" id="ARBA00022806"/>
    </source>
</evidence>
<organism evidence="12">
    <name type="scientific">Theileria annulata</name>
    <dbReference type="NCBI Taxonomy" id="5874"/>
    <lineage>
        <taxon>Eukaryota</taxon>
        <taxon>Sar</taxon>
        <taxon>Alveolata</taxon>
        <taxon>Apicomplexa</taxon>
        <taxon>Aconoidasida</taxon>
        <taxon>Piroplasmida</taxon>
        <taxon>Theileriidae</taxon>
        <taxon>Theileria</taxon>
    </lineage>
</organism>
<proteinExistence type="inferred from homology"/>
<dbReference type="GO" id="GO:0003723">
    <property type="term" value="F:RNA binding"/>
    <property type="evidence" value="ECO:0007669"/>
    <property type="project" value="UniProtKB-UniRule"/>
</dbReference>
<comment type="function">
    <text evidence="7">RNA helicase.</text>
</comment>
<evidence type="ECO:0000256" key="4">
    <source>
        <dbReference type="ARBA" id="ARBA00022840"/>
    </source>
</evidence>
<dbReference type="GO" id="GO:0005524">
    <property type="term" value="F:ATP binding"/>
    <property type="evidence" value="ECO:0007669"/>
    <property type="project" value="UniProtKB-UniRule"/>
</dbReference>
<evidence type="ECO:0000259" key="10">
    <source>
        <dbReference type="PROSITE" id="PS51195"/>
    </source>
</evidence>
<dbReference type="EMBL" id="UIVT01000004">
    <property type="protein sequence ID" value="SVP94799.1"/>
    <property type="molecule type" value="Genomic_DNA"/>
</dbReference>
<dbReference type="InterPro" id="IPR027417">
    <property type="entry name" value="P-loop_NTPase"/>
</dbReference>
<evidence type="ECO:0000256" key="6">
    <source>
        <dbReference type="PROSITE-ProRule" id="PRU00552"/>
    </source>
</evidence>
<comment type="domain">
    <text evidence="7">The Q motif is unique to and characteristic of the DEAD box family of RNA helicases and controls ATP binding and hydrolysis.</text>
</comment>
<keyword evidence="3 7" id="KW-0347">Helicase</keyword>
<dbReference type="SUPFAM" id="SSF52540">
    <property type="entry name" value="P-loop containing nucleoside triphosphate hydrolases"/>
    <property type="match status" value="1"/>
</dbReference>
<evidence type="ECO:0000256" key="1">
    <source>
        <dbReference type="ARBA" id="ARBA00022741"/>
    </source>
</evidence>
<comment type="catalytic activity">
    <reaction evidence="7">
        <text>ATP + H2O = ADP + phosphate + H(+)</text>
        <dbReference type="Rhea" id="RHEA:13065"/>
        <dbReference type="ChEBI" id="CHEBI:15377"/>
        <dbReference type="ChEBI" id="CHEBI:15378"/>
        <dbReference type="ChEBI" id="CHEBI:30616"/>
        <dbReference type="ChEBI" id="CHEBI:43474"/>
        <dbReference type="ChEBI" id="CHEBI:456216"/>
        <dbReference type="EC" id="3.6.4.13"/>
    </reaction>
</comment>
<feature type="domain" description="Helicase C-terminal" evidence="9">
    <location>
        <begin position="376"/>
        <end position="517"/>
    </location>
</feature>
<keyword evidence="4 7" id="KW-0067">ATP-binding</keyword>
<evidence type="ECO:0000256" key="7">
    <source>
        <dbReference type="RuleBase" id="RU365068"/>
    </source>
</evidence>
<dbReference type="Pfam" id="PF00271">
    <property type="entry name" value="Helicase_C"/>
    <property type="match status" value="1"/>
</dbReference>
<protein>
    <recommendedName>
        <fullName evidence="7">ATP-dependent RNA helicase</fullName>
        <ecNumber evidence="7">3.6.4.13</ecNumber>
    </recommendedName>
</protein>
<dbReference type="InterPro" id="IPR014001">
    <property type="entry name" value="Helicase_ATP-bd"/>
</dbReference>
<dbReference type="GO" id="GO:0003724">
    <property type="term" value="F:RNA helicase activity"/>
    <property type="evidence" value="ECO:0007669"/>
    <property type="project" value="UniProtKB-EC"/>
</dbReference>
<dbReference type="InterPro" id="IPR011545">
    <property type="entry name" value="DEAD/DEAH_box_helicase_dom"/>
</dbReference>
<dbReference type="AlphaFoldDB" id="A0A3B0N0R4"/>
<dbReference type="Gene3D" id="3.40.50.300">
    <property type="entry name" value="P-loop containing nucleotide triphosphate hydrolases"/>
    <property type="match status" value="2"/>
</dbReference>
<dbReference type="InterPro" id="IPR014014">
    <property type="entry name" value="RNA_helicase_DEAD_Q_motif"/>
</dbReference>
<dbReference type="SMART" id="SM00487">
    <property type="entry name" value="DEXDc"/>
    <property type="match status" value="1"/>
</dbReference>
<sequence length="794" mass="91079">MNYSFSNLDLDESLVSSLAKFGITEPSPIQFSLIKSSTDENSIIFQSKSGTGKTVSLCIVLLNKIIKRRILENEYSDLYHEDLSHFPKPPSILFGEVLFIVPTSELAYQIYLFFSSIKQYLECVNAIILASDSKLLELINQLKTNEFNVVISTPGKFITILKKKPKDNEVVGFGIKSNEMLLKTNLLIFDEADLLLDDHFLEQTRYICNKVVNPFVQVVAVSATFMKPQFKSFEDIINKADSEYIDKLTKMKGEDDNSIKVEDLLNLEPRFLYYLNHLLISKRITKASDIFEYLSTYQRKLTKIILSTSYLSRYMDPKTAGSNRESYYLTSETTERVDEVIDLKPPSLVLEKIKFYMGSVPDAPNIVMQIGLKVEVVAKVLFNVDYKKCIIFCNQTHTRVQTCKLLQSLGFKCYINSSRLSHGDRMKMFEYISIDKVIILCTDIMSRGIGFPNVDLVINMDMPSSKEVFLHRSGRSGRFGAQGICVSVCMESEVETYRYFMYSLNFKSLPVEELQNGRHQDSISTIFKNSITFTTLFHPESDLSKMIKPSLATSMMDLEPFKFKVSIIGLVYANSVRIFNPSGSKTFMYLELNGSELSVYIRSLGDGSTSYETIFHSDGPKVLVYLDRVFYKSPEFYRNNSDVTHIMLEINNISLLVTLFTFELEKLLTCASNFLEFVPLELESQCNIDYEDIKSVLDKNTNISWNVGSEEELSLVFSTLRLEPMPIGAETVKYFIQKMDFSLDFNALIYLYTIYSEKIKPGREFLTKVMDVNPYTVSRYFLSRHVSHWKSLEI</sequence>